<feature type="transmembrane region" description="Helical" evidence="1">
    <location>
        <begin position="12"/>
        <end position="31"/>
    </location>
</feature>
<dbReference type="EMBL" id="VOSB01000015">
    <property type="protein sequence ID" value="TXE16863.1"/>
    <property type="molecule type" value="Genomic_DNA"/>
</dbReference>
<dbReference type="STRING" id="1123037.GCA_000425305_02179"/>
<protein>
    <submittedName>
        <fullName evidence="3">DMT family transporter</fullName>
    </submittedName>
</protein>
<dbReference type="OrthoDB" id="9150437at2"/>
<dbReference type="AlphaFoldDB" id="A0A5C7B720"/>
<feature type="domain" description="EamA" evidence="2">
    <location>
        <begin position="145"/>
        <end position="281"/>
    </location>
</feature>
<dbReference type="GO" id="GO:0016020">
    <property type="term" value="C:membrane"/>
    <property type="evidence" value="ECO:0007669"/>
    <property type="project" value="InterPro"/>
</dbReference>
<feature type="transmembrane region" description="Helical" evidence="1">
    <location>
        <begin position="90"/>
        <end position="109"/>
    </location>
</feature>
<dbReference type="Pfam" id="PF00892">
    <property type="entry name" value="EamA"/>
    <property type="match status" value="2"/>
</dbReference>
<sequence>MPNDKFKNYLHLHFLVFIAGFTAILGELISIGSTALVWYRMLIAGVLMFAYIKIIKLKIQVSTKTKLKFFGAGIIIALHWITFFEAINQSNISITLAMFSTGAFFASFIEPLIYKRKIIWYEILFGMIVIIGVFLITQSEIKYLNGILLGILSALFSTLFAVINGKFIAEHRATVISFYEFISGVVFLSLFILVFQGGFSTDFFILKTSDWIYISILASICTAYAFIGSVNVMRHLSPYTVILTYNLEPLYGIALALLLFPETEIMSTQFYYGAFLVLATVLADGILKNYKRHIKRSGLTSKADTHQ</sequence>
<evidence type="ECO:0000313" key="4">
    <source>
        <dbReference type="Proteomes" id="UP000321938"/>
    </source>
</evidence>
<dbReference type="RefSeq" id="WP_028871994.1">
    <property type="nucleotide sequence ID" value="NZ_VOSB01000015.1"/>
</dbReference>
<evidence type="ECO:0000313" key="3">
    <source>
        <dbReference type="EMBL" id="TXE16863.1"/>
    </source>
</evidence>
<dbReference type="Proteomes" id="UP000321938">
    <property type="component" value="Unassembled WGS sequence"/>
</dbReference>
<keyword evidence="1" id="KW-1133">Transmembrane helix</keyword>
<feature type="domain" description="EamA" evidence="2">
    <location>
        <begin position="15"/>
        <end position="137"/>
    </location>
</feature>
<reference evidence="3 4" key="1">
    <citation type="submission" date="2019-08" db="EMBL/GenBank/DDBJ databases">
        <title>Genome of Psychroserpens burtonensis ACAM 167.</title>
        <authorList>
            <person name="Bowman J.P."/>
        </authorList>
    </citation>
    <scope>NUCLEOTIDE SEQUENCE [LARGE SCALE GENOMIC DNA]</scope>
    <source>
        <strain evidence="3 4">ACAM 167</strain>
    </source>
</reference>
<feature type="transmembrane region" description="Helical" evidence="1">
    <location>
        <begin position="175"/>
        <end position="199"/>
    </location>
</feature>
<feature type="transmembrane region" description="Helical" evidence="1">
    <location>
        <begin position="143"/>
        <end position="163"/>
    </location>
</feature>
<dbReference type="PANTHER" id="PTHR22911">
    <property type="entry name" value="ACYL-MALONYL CONDENSING ENZYME-RELATED"/>
    <property type="match status" value="1"/>
</dbReference>
<feature type="transmembrane region" description="Helical" evidence="1">
    <location>
        <begin position="118"/>
        <end position="137"/>
    </location>
</feature>
<feature type="transmembrane region" description="Helical" evidence="1">
    <location>
        <begin position="239"/>
        <end position="258"/>
    </location>
</feature>
<comment type="caution">
    <text evidence="3">The sequence shown here is derived from an EMBL/GenBank/DDBJ whole genome shotgun (WGS) entry which is preliminary data.</text>
</comment>
<name>A0A5C7B720_9FLAO</name>
<keyword evidence="4" id="KW-1185">Reference proteome</keyword>
<dbReference type="InterPro" id="IPR037185">
    <property type="entry name" value="EmrE-like"/>
</dbReference>
<gene>
    <name evidence="3" type="ORF">ES692_10920</name>
</gene>
<dbReference type="SUPFAM" id="SSF103481">
    <property type="entry name" value="Multidrug resistance efflux transporter EmrE"/>
    <property type="match status" value="1"/>
</dbReference>
<feature type="transmembrane region" description="Helical" evidence="1">
    <location>
        <begin position="211"/>
        <end position="232"/>
    </location>
</feature>
<proteinExistence type="predicted"/>
<accession>A0A5C7B720</accession>
<feature type="transmembrane region" description="Helical" evidence="1">
    <location>
        <begin position="270"/>
        <end position="287"/>
    </location>
</feature>
<feature type="transmembrane region" description="Helical" evidence="1">
    <location>
        <begin position="67"/>
        <end position="84"/>
    </location>
</feature>
<dbReference type="PANTHER" id="PTHR22911:SF79">
    <property type="entry name" value="MOBA-LIKE NTP TRANSFERASE DOMAIN-CONTAINING PROTEIN"/>
    <property type="match status" value="1"/>
</dbReference>
<organism evidence="3 4">
    <name type="scientific">Psychroserpens burtonensis</name>
    <dbReference type="NCBI Taxonomy" id="49278"/>
    <lineage>
        <taxon>Bacteria</taxon>
        <taxon>Pseudomonadati</taxon>
        <taxon>Bacteroidota</taxon>
        <taxon>Flavobacteriia</taxon>
        <taxon>Flavobacteriales</taxon>
        <taxon>Flavobacteriaceae</taxon>
        <taxon>Psychroserpens</taxon>
    </lineage>
</organism>
<evidence type="ECO:0000256" key="1">
    <source>
        <dbReference type="SAM" id="Phobius"/>
    </source>
</evidence>
<feature type="transmembrane region" description="Helical" evidence="1">
    <location>
        <begin position="37"/>
        <end position="55"/>
    </location>
</feature>
<evidence type="ECO:0000259" key="2">
    <source>
        <dbReference type="Pfam" id="PF00892"/>
    </source>
</evidence>
<dbReference type="InterPro" id="IPR000620">
    <property type="entry name" value="EamA_dom"/>
</dbReference>
<keyword evidence="1" id="KW-0472">Membrane</keyword>
<keyword evidence="1" id="KW-0812">Transmembrane</keyword>